<protein>
    <submittedName>
        <fullName evidence="11">Na+/H+ antiporter NhaC family protein</fullName>
    </submittedName>
</protein>
<dbReference type="Proteomes" id="UP001228403">
    <property type="component" value="Unassembled WGS sequence"/>
</dbReference>
<accession>A0ABT7U3W1</accession>
<evidence type="ECO:0000256" key="1">
    <source>
        <dbReference type="ARBA" id="ARBA00004651"/>
    </source>
</evidence>
<feature type="transmembrane region" description="Helical" evidence="9">
    <location>
        <begin position="42"/>
        <end position="62"/>
    </location>
</feature>
<feature type="transmembrane region" description="Helical" evidence="9">
    <location>
        <begin position="267"/>
        <end position="284"/>
    </location>
</feature>
<evidence type="ECO:0000256" key="6">
    <source>
        <dbReference type="ARBA" id="ARBA00022989"/>
    </source>
</evidence>
<feature type="transmembrane region" description="Helical" evidence="9">
    <location>
        <begin position="201"/>
        <end position="222"/>
    </location>
</feature>
<keyword evidence="6 9" id="KW-1133">Transmembrane helix</keyword>
<feature type="domain" description="Na+/H+ antiporter NhaC-like C-terminal" evidence="10">
    <location>
        <begin position="170"/>
        <end position="475"/>
    </location>
</feature>
<evidence type="ECO:0000256" key="3">
    <source>
        <dbReference type="ARBA" id="ARBA00022449"/>
    </source>
</evidence>
<feature type="transmembrane region" description="Helical" evidence="9">
    <location>
        <begin position="12"/>
        <end position="36"/>
    </location>
</feature>
<keyword evidence="7 9" id="KW-0472">Membrane</keyword>
<evidence type="ECO:0000256" key="2">
    <source>
        <dbReference type="ARBA" id="ARBA00022448"/>
    </source>
</evidence>
<keyword evidence="5 9" id="KW-0812">Transmembrane</keyword>
<dbReference type="InterPro" id="IPR018461">
    <property type="entry name" value="Na/H_Antiport_NhaC-like_C"/>
</dbReference>
<feature type="transmembrane region" description="Helical" evidence="9">
    <location>
        <begin position="340"/>
        <end position="362"/>
    </location>
</feature>
<keyword evidence="3" id="KW-0050">Antiport</keyword>
<comment type="subcellular location">
    <subcellularLocation>
        <location evidence="1">Cell membrane</location>
        <topology evidence="1">Multi-pass membrane protein</topology>
    </subcellularLocation>
</comment>
<evidence type="ECO:0000256" key="4">
    <source>
        <dbReference type="ARBA" id="ARBA00022475"/>
    </source>
</evidence>
<proteinExistence type="inferred from homology"/>
<comment type="caution">
    <text evidence="11">The sequence shown here is derived from an EMBL/GenBank/DDBJ whole genome shotgun (WGS) entry which is preliminary data.</text>
</comment>
<keyword evidence="12" id="KW-1185">Reference proteome</keyword>
<dbReference type="PANTHER" id="PTHR33451:SF3">
    <property type="entry name" value="MALATE-2H(+)_NA(+)-LACTATE ANTIPORTER"/>
    <property type="match status" value="1"/>
</dbReference>
<evidence type="ECO:0000259" key="10">
    <source>
        <dbReference type="Pfam" id="PF03553"/>
    </source>
</evidence>
<reference evidence="11 12" key="1">
    <citation type="submission" date="2023-06" db="EMBL/GenBank/DDBJ databases">
        <authorList>
            <person name="Zeman M."/>
            <person name="Kubasova T."/>
            <person name="Jahodarova E."/>
            <person name="Nykrynova M."/>
            <person name="Rychlik I."/>
        </authorList>
    </citation>
    <scope>NUCLEOTIDE SEQUENCE [LARGE SCALE GENOMIC DNA]</scope>
    <source>
        <strain evidence="11 12">ET4</strain>
    </source>
</reference>
<gene>
    <name evidence="11" type="ORF">QUW02_03330</name>
</gene>
<evidence type="ECO:0000256" key="9">
    <source>
        <dbReference type="SAM" id="Phobius"/>
    </source>
</evidence>
<evidence type="ECO:0000256" key="5">
    <source>
        <dbReference type="ARBA" id="ARBA00022692"/>
    </source>
</evidence>
<feature type="transmembrane region" description="Helical" evidence="9">
    <location>
        <begin position="242"/>
        <end position="260"/>
    </location>
</feature>
<reference evidence="12" key="2">
    <citation type="submission" date="2023-07" db="EMBL/GenBank/DDBJ databases">
        <title>Identification and characterization of horizontal gene transfer across gut microbiota members of farm animals based on homology search.</title>
        <authorList>
            <person name="Schwarzerova J."/>
            <person name="Nykrynova M."/>
            <person name="Jureckova K."/>
            <person name="Cejkova D."/>
            <person name="Rychlik I."/>
        </authorList>
    </citation>
    <scope>NUCLEOTIDE SEQUENCE [LARGE SCALE GENOMIC DNA]</scope>
    <source>
        <strain evidence="12">ET4</strain>
    </source>
</reference>
<evidence type="ECO:0000256" key="8">
    <source>
        <dbReference type="ARBA" id="ARBA00038435"/>
    </source>
</evidence>
<dbReference type="Pfam" id="PF03553">
    <property type="entry name" value="Na_H_antiporter"/>
    <property type="match status" value="1"/>
</dbReference>
<comment type="similarity">
    <text evidence="8">Belongs to the NhaC Na(+)/H(+) (TC 2.A.35) antiporter family.</text>
</comment>
<feature type="transmembrane region" description="Helical" evidence="9">
    <location>
        <begin position="119"/>
        <end position="152"/>
    </location>
</feature>
<evidence type="ECO:0000313" key="11">
    <source>
        <dbReference type="EMBL" id="MDM8144968.1"/>
    </source>
</evidence>
<feature type="transmembrane region" description="Helical" evidence="9">
    <location>
        <begin position="74"/>
        <end position="99"/>
    </location>
</feature>
<sequence>MLQDLKRDRKLPPVWLAFVPLVLLVGLLVCVISAFGSDALSGGSQIALLVTSACCVIIGLLLKTMNWEDFERAVNENISGVAQAILILLLIGAVGGSWMVSGVVPTMIYYGMQIIDPQWFLVSSCAICAFISVMTGSSWTTIATIGIALLGIGKAQGFEEGWIAGAIISGAYFGDKISPMSETTVLAASTTRTPLFTHIRYMGYTTVPSFVITLGIFTVAGLMHHEAAAQNVGEFTEGLKHVFVISPWLMLVPLVTGVMIARKLPAVVILFTATVMACLAAVLVQTDLVDQIAGDDLGKWMNRFKGVMILVYGSTSLDTGVPALNELVATRGMSGMMSTVWLIFCAMIFGASMSAAGMIESIMRMFIRLAHNTFSLVGSTVGVGLFMNIVCADQYLSIILTGNMFRDTYARLGFESRLLSRSTEDAVTVTSVLIPWNSCGMTQSMVLGVSTLVYLPYCFFNYLSPLMTLLVAAVGYKIFRKKPEAVSEETVAS</sequence>
<feature type="transmembrane region" description="Helical" evidence="9">
    <location>
        <begin position="454"/>
        <end position="476"/>
    </location>
</feature>
<keyword evidence="2" id="KW-0813">Transport</keyword>
<keyword evidence="4" id="KW-1003">Cell membrane</keyword>
<organism evidence="11 12">
    <name type="scientific">Bacteroides eggerthii</name>
    <dbReference type="NCBI Taxonomy" id="28111"/>
    <lineage>
        <taxon>Bacteria</taxon>
        <taxon>Pseudomonadati</taxon>
        <taxon>Bacteroidota</taxon>
        <taxon>Bacteroidia</taxon>
        <taxon>Bacteroidales</taxon>
        <taxon>Bacteroidaceae</taxon>
        <taxon>Bacteroides</taxon>
    </lineage>
</organism>
<evidence type="ECO:0000256" key="7">
    <source>
        <dbReference type="ARBA" id="ARBA00023136"/>
    </source>
</evidence>
<dbReference type="PANTHER" id="PTHR33451">
    <property type="entry name" value="MALATE-2H(+)/NA(+)-LACTATE ANTIPORTER"/>
    <property type="match status" value="1"/>
</dbReference>
<evidence type="ECO:0000313" key="12">
    <source>
        <dbReference type="Proteomes" id="UP001228403"/>
    </source>
</evidence>
<name>A0ABT7U3W1_9BACE</name>
<feature type="transmembrane region" description="Helical" evidence="9">
    <location>
        <begin position="374"/>
        <end position="396"/>
    </location>
</feature>
<dbReference type="EMBL" id="JAUDCF010000004">
    <property type="protein sequence ID" value="MDM8144968.1"/>
    <property type="molecule type" value="Genomic_DNA"/>
</dbReference>
<dbReference type="InterPro" id="IPR052180">
    <property type="entry name" value="NhaC_Na-H+_Antiporter"/>
</dbReference>